<dbReference type="Proteomes" id="UP000266234">
    <property type="component" value="Unassembled WGS sequence"/>
</dbReference>
<dbReference type="OrthoDB" id="5073272at2759"/>
<keyword evidence="2" id="KW-1185">Reference proteome</keyword>
<gene>
    <name evidence="1" type="ORF">FLONG3_1345</name>
</gene>
<name>A0A395T766_9HYPO</name>
<evidence type="ECO:0000313" key="2">
    <source>
        <dbReference type="Proteomes" id="UP000266234"/>
    </source>
</evidence>
<dbReference type="AlphaFoldDB" id="A0A395T766"/>
<protein>
    <submittedName>
        <fullName evidence="1">Uncharacterized protein</fullName>
    </submittedName>
</protein>
<proteinExistence type="predicted"/>
<organism evidence="1 2">
    <name type="scientific">Fusarium longipes</name>
    <dbReference type="NCBI Taxonomy" id="694270"/>
    <lineage>
        <taxon>Eukaryota</taxon>
        <taxon>Fungi</taxon>
        <taxon>Dikarya</taxon>
        <taxon>Ascomycota</taxon>
        <taxon>Pezizomycotina</taxon>
        <taxon>Sordariomycetes</taxon>
        <taxon>Hypocreomycetidae</taxon>
        <taxon>Hypocreales</taxon>
        <taxon>Nectriaceae</taxon>
        <taxon>Fusarium</taxon>
    </lineage>
</organism>
<sequence length="280" mass="31864">MPSSYLGMVALRPIICSRVIPDIKNMPFSRILHFWQNRKPTVEEPVQQANPEAAIKDWVWIHPAKKPRRSSAENVVAESGPVDLDDTAQVPAKGFLDGHVNLPTYEPKNKVFQPFSPANYVLLTIEDVLSTMSKESHQARCILFETARLRRPILSVKSLKLSQDARVVDIQLINLDKALEQGSELIAGSWRKETQEKQELVLKGQPFQKILAAAKKSLRELEKTLNDQILDALKIGMQSKEDIDHKQIDAKVRNLISDLRKIYSKVTTSYYEEEKRVTGR</sequence>
<dbReference type="EMBL" id="PXOG01000029">
    <property type="protein sequence ID" value="RGP80511.1"/>
    <property type="molecule type" value="Genomic_DNA"/>
</dbReference>
<comment type="caution">
    <text evidence="1">The sequence shown here is derived from an EMBL/GenBank/DDBJ whole genome shotgun (WGS) entry which is preliminary data.</text>
</comment>
<evidence type="ECO:0000313" key="1">
    <source>
        <dbReference type="EMBL" id="RGP80511.1"/>
    </source>
</evidence>
<reference evidence="1 2" key="1">
    <citation type="journal article" date="2018" name="PLoS Pathog.">
        <title>Evolution of structural diversity of trichothecenes, a family of toxins produced by plant pathogenic and entomopathogenic fungi.</title>
        <authorList>
            <person name="Proctor R.H."/>
            <person name="McCormick S.P."/>
            <person name="Kim H.S."/>
            <person name="Cardoza R.E."/>
            <person name="Stanley A.M."/>
            <person name="Lindo L."/>
            <person name="Kelly A."/>
            <person name="Brown D.W."/>
            <person name="Lee T."/>
            <person name="Vaughan M.M."/>
            <person name="Alexander N.J."/>
            <person name="Busman M."/>
            <person name="Gutierrez S."/>
        </authorList>
    </citation>
    <scope>NUCLEOTIDE SEQUENCE [LARGE SCALE GENOMIC DNA]</scope>
    <source>
        <strain evidence="1 2">NRRL 20695</strain>
    </source>
</reference>
<accession>A0A395T766</accession>